<proteinExistence type="predicted"/>
<name>A0ACB9L113_9MYRT</name>
<comment type="caution">
    <text evidence="1">The sequence shown here is derived from an EMBL/GenBank/DDBJ whole genome shotgun (WGS) entry which is preliminary data.</text>
</comment>
<accession>A0ACB9L113</accession>
<keyword evidence="2" id="KW-1185">Reference proteome</keyword>
<reference evidence="2" key="1">
    <citation type="journal article" date="2023" name="Front. Plant Sci.">
        <title>Chromosomal-level genome assembly of Melastoma candidum provides insights into trichome evolution.</title>
        <authorList>
            <person name="Zhong Y."/>
            <person name="Wu W."/>
            <person name="Sun C."/>
            <person name="Zou P."/>
            <person name="Liu Y."/>
            <person name="Dai S."/>
            <person name="Zhou R."/>
        </authorList>
    </citation>
    <scope>NUCLEOTIDE SEQUENCE [LARGE SCALE GENOMIC DNA]</scope>
</reference>
<evidence type="ECO:0000313" key="1">
    <source>
        <dbReference type="EMBL" id="KAI4303052.1"/>
    </source>
</evidence>
<evidence type="ECO:0000313" key="2">
    <source>
        <dbReference type="Proteomes" id="UP001057402"/>
    </source>
</evidence>
<gene>
    <name evidence="1" type="ORF">MLD38_038731</name>
</gene>
<dbReference type="EMBL" id="CM042891">
    <property type="protein sequence ID" value="KAI4303052.1"/>
    <property type="molecule type" value="Genomic_DNA"/>
</dbReference>
<organism evidence="1 2">
    <name type="scientific">Melastoma candidum</name>
    <dbReference type="NCBI Taxonomy" id="119954"/>
    <lineage>
        <taxon>Eukaryota</taxon>
        <taxon>Viridiplantae</taxon>
        <taxon>Streptophyta</taxon>
        <taxon>Embryophyta</taxon>
        <taxon>Tracheophyta</taxon>
        <taxon>Spermatophyta</taxon>
        <taxon>Magnoliopsida</taxon>
        <taxon>eudicotyledons</taxon>
        <taxon>Gunneridae</taxon>
        <taxon>Pentapetalae</taxon>
        <taxon>rosids</taxon>
        <taxon>malvids</taxon>
        <taxon>Myrtales</taxon>
        <taxon>Melastomataceae</taxon>
        <taxon>Melastomatoideae</taxon>
        <taxon>Melastomateae</taxon>
        <taxon>Melastoma</taxon>
    </lineage>
</organism>
<sequence>MESAGVISGKSVFGVPRASRPSRGFLESRVVPGKVSFFGGKLGSCGGIGGLRSGFGDDGHVRYYSDGGARCVVEGGCRMKKKGEEGKVDEGKIEKKRMKLLEGLSRDLAMFMEMGFGVDDDDGDVDQGKKISESAEILLKHLELLKAEQKELKRNKKEEKIKQKAERMKDMIQSESSSSSSESSDSECGEVVNMSCLKESFTKQLQEEPGTTTLTLVAEEVSSSNLVMAKEHPISCGSAEVLSDNMDQFAPESPRIEVCMGNKCKKSGSIELLAEFERVVGLEGAVVGCKCLGKCRDGPNVRVLNSSDKNQAESAVLDDSVRTPTNPLCIGVGLEDVGVIVASFLAKDRDLGLDAAVA</sequence>
<protein>
    <submittedName>
        <fullName evidence="1">Uncharacterized protein</fullName>
    </submittedName>
</protein>
<dbReference type="Proteomes" id="UP001057402">
    <property type="component" value="Chromosome 12"/>
</dbReference>